<evidence type="ECO:0000256" key="2">
    <source>
        <dbReference type="ARBA" id="ARBA00004371"/>
    </source>
</evidence>
<evidence type="ECO:0000256" key="11">
    <source>
        <dbReference type="ARBA" id="ARBA00022801"/>
    </source>
</evidence>
<dbReference type="InterPro" id="IPR046450">
    <property type="entry name" value="PA_dom_sf"/>
</dbReference>
<dbReference type="GO" id="GO:0006508">
    <property type="term" value="P:proteolysis"/>
    <property type="evidence" value="ECO:0007669"/>
    <property type="project" value="UniProtKB-KW"/>
</dbReference>
<dbReference type="PANTHER" id="PTHR12053:SF3">
    <property type="entry name" value="CARBOXYPEPTIDASE Q"/>
    <property type="match status" value="1"/>
</dbReference>
<evidence type="ECO:0000256" key="3">
    <source>
        <dbReference type="ARBA" id="ARBA00004555"/>
    </source>
</evidence>
<dbReference type="AlphaFoldDB" id="J3A4U9"/>
<evidence type="ECO:0000259" key="22">
    <source>
        <dbReference type="Pfam" id="PF04389"/>
    </source>
</evidence>
<comment type="caution">
    <text evidence="23">The sequence shown here is derived from an EMBL/GenBank/DDBJ whole genome shotgun (WGS) entry which is preliminary data.</text>
</comment>
<evidence type="ECO:0000256" key="20">
    <source>
        <dbReference type="ARBA" id="ARBA00033328"/>
    </source>
</evidence>
<dbReference type="eggNOG" id="arCOG02959">
    <property type="taxonomic scope" value="Archaea"/>
</dbReference>
<dbReference type="Gene3D" id="3.50.30.30">
    <property type="match status" value="1"/>
</dbReference>
<dbReference type="InterPro" id="IPR039866">
    <property type="entry name" value="CPQ"/>
</dbReference>
<evidence type="ECO:0000313" key="24">
    <source>
        <dbReference type="Proteomes" id="UP000007813"/>
    </source>
</evidence>
<reference evidence="23 24" key="1">
    <citation type="journal article" date="2012" name="J. Bacteriol.">
        <title>Draft Genome Sequence of the Extremely Halophilic Archaeon Halogranum salarium B-1T.</title>
        <authorList>
            <person name="Kim K.K."/>
            <person name="Lee K.C."/>
            <person name="Lee J.S."/>
        </authorList>
    </citation>
    <scope>NUCLEOTIDE SEQUENCE [LARGE SCALE GENOMIC DNA]</scope>
    <source>
        <strain evidence="23 24">B-1</strain>
    </source>
</reference>
<dbReference type="Pfam" id="PF04389">
    <property type="entry name" value="Peptidase_M28"/>
    <property type="match status" value="1"/>
</dbReference>
<evidence type="ECO:0000256" key="7">
    <source>
        <dbReference type="ARBA" id="ARBA00022645"/>
    </source>
</evidence>
<accession>J3A4U9</accession>
<evidence type="ECO:0000256" key="13">
    <source>
        <dbReference type="ARBA" id="ARBA00022833"/>
    </source>
</evidence>
<keyword evidence="23" id="KW-0031">Aminopeptidase</keyword>
<dbReference type="GO" id="GO:0070573">
    <property type="term" value="F:metallodipeptidase activity"/>
    <property type="evidence" value="ECO:0007669"/>
    <property type="project" value="InterPro"/>
</dbReference>
<dbReference type="Gene3D" id="3.40.630.10">
    <property type="entry name" value="Zn peptidases"/>
    <property type="match status" value="1"/>
</dbReference>
<evidence type="ECO:0000256" key="17">
    <source>
        <dbReference type="ARBA" id="ARBA00023180"/>
    </source>
</evidence>
<dbReference type="PANTHER" id="PTHR12053">
    <property type="entry name" value="PROTEASE FAMILY M28 PLASMA GLUTAMATE CARBOXYPEPTIDASE-RELATED"/>
    <property type="match status" value="1"/>
</dbReference>
<evidence type="ECO:0000313" key="23">
    <source>
        <dbReference type="EMBL" id="EJN60498.1"/>
    </source>
</evidence>
<dbReference type="GO" id="GO:0005576">
    <property type="term" value="C:extracellular region"/>
    <property type="evidence" value="ECO:0007669"/>
    <property type="project" value="UniProtKB-SubCell"/>
</dbReference>
<keyword evidence="7" id="KW-0121">Carboxypeptidase</keyword>
<keyword evidence="16" id="KW-0865">Zymogen</keyword>
<evidence type="ECO:0000256" key="8">
    <source>
        <dbReference type="ARBA" id="ARBA00022670"/>
    </source>
</evidence>
<keyword evidence="13" id="KW-0862">Zinc</keyword>
<proteinExistence type="predicted"/>
<evidence type="ECO:0000256" key="5">
    <source>
        <dbReference type="ARBA" id="ARBA00014116"/>
    </source>
</evidence>
<evidence type="ECO:0000256" key="4">
    <source>
        <dbReference type="ARBA" id="ARBA00004613"/>
    </source>
</evidence>
<keyword evidence="9" id="KW-0479">Metal-binding</keyword>
<dbReference type="InterPro" id="IPR007484">
    <property type="entry name" value="Peptidase_M28"/>
</dbReference>
<evidence type="ECO:0000256" key="9">
    <source>
        <dbReference type="ARBA" id="ARBA00022723"/>
    </source>
</evidence>
<dbReference type="Pfam" id="PF02225">
    <property type="entry name" value="PA"/>
    <property type="match status" value="1"/>
</dbReference>
<keyword evidence="14" id="KW-0333">Golgi apparatus</keyword>
<evidence type="ECO:0000256" key="10">
    <source>
        <dbReference type="ARBA" id="ARBA00022729"/>
    </source>
</evidence>
<comment type="subunit">
    <text evidence="19">Homodimer. The monomeric form is inactive while the homodimer is active.</text>
</comment>
<evidence type="ECO:0000256" key="18">
    <source>
        <dbReference type="ARBA" id="ARBA00023228"/>
    </source>
</evidence>
<dbReference type="SUPFAM" id="SSF53187">
    <property type="entry name" value="Zn-dependent exopeptidases"/>
    <property type="match status" value="1"/>
</dbReference>
<evidence type="ECO:0000259" key="21">
    <source>
        <dbReference type="Pfam" id="PF02225"/>
    </source>
</evidence>
<keyword evidence="11" id="KW-0378">Hydrolase</keyword>
<evidence type="ECO:0000256" key="15">
    <source>
        <dbReference type="ARBA" id="ARBA00023049"/>
    </source>
</evidence>
<dbReference type="OrthoDB" id="18376at2157"/>
<sequence length="434" mass="46870">MTDWIGDTFTSDVGWNHLERLVDIGDRMAGSEGEQEALEATRDALDAAGARDAYIDEFDVQGWIRGDSTLTAGETTQDCIALPRSPAESVEGELVDVGHGLPEEFDETDVSGKVALVSSSVPDHYHRGVHRREKYYYAVENGAVGFVFANNAAGGLPITGSVGTAEAPIGDVPAVGVSKEVGDRLKRRFEGESVEIDVDCETPAATSGNVHAELGPDTETELLVTGHADAHDICEGATDNGTGTATAVELARTLAGREDELETKVRFVCFGSEEVGLVGSEHESEQADRDRIKAVVNVDCTVRGRTLKFDTHGFDALESVAQTVADRFGHPVSTNPKLVPHSDHWPFVQWGVPGYMVSAEKDTKGRGWAHTAADTLDKLEKRTFREQSILLTELVVELAGDDVETTHKSAEEMAETLEDEDLAEGMRVTGDWPY</sequence>
<dbReference type="InterPro" id="IPR003137">
    <property type="entry name" value="PA_domain"/>
</dbReference>
<dbReference type="GO" id="GO:0005764">
    <property type="term" value="C:lysosome"/>
    <property type="evidence" value="ECO:0007669"/>
    <property type="project" value="UniProtKB-SubCell"/>
</dbReference>
<keyword evidence="6" id="KW-0964">Secreted</keyword>
<comment type="subcellular location">
    <subcellularLocation>
        <location evidence="1">Endoplasmic reticulum</location>
    </subcellularLocation>
    <subcellularLocation>
        <location evidence="3">Golgi apparatus</location>
    </subcellularLocation>
    <subcellularLocation>
        <location evidence="2">Lysosome</location>
    </subcellularLocation>
    <subcellularLocation>
        <location evidence="4">Secreted</location>
    </subcellularLocation>
</comment>
<dbReference type="Proteomes" id="UP000007813">
    <property type="component" value="Unassembled WGS sequence"/>
</dbReference>
<evidence type="ECO:0000256" key="12">
    <source>
        <dbReference type="ARBA" id="ARBA00022824"/>
    </source>
</evidence>
<evidence type="ECO:0000256" key="19">
    <source>
        <dbReference type="ARBA" id="ARBA00025833"/>
    </source>
</evidence>
<dbReference type="CDD" id="cd04819">
    <property type="entry name" value="PA_2"/>
    <property type="match status" value="1"/>
</dbReference>
<protein>
    <recommendedName>
        <fullName evidence="5">Carboxypeptidase Q</fullName>
    </recommendedName>
    <alternativeName>
        <fullName evidence="20">Plasma glutamate carboxypeptidase</fullName>
    </alternativeName>
</protein>
<keyword evidence="15" id="KW-0482">Metalloprotease</keyword>
<dbReference type="GO" id="GO:0004180">
    <property type="term" value="F:carboxypeptidase activity"/>
    <property type="evidence" value="ECO:0007669"/>
    <property type="project" value="UniProtKB-KW"/>
</dbReference>
<dbReference type="GO" id="GO:0046872">
    <property type="term" value="F:metal ion binding"/>
    <property type="evidence" value="ECO:0007669"/>
    <property type="project" value="UniProtKB-KW"/>
</dbReference>
<keyword evidence="12" id="KW-0256">Endoplasmic reticulum</keyword>
<feature type="domain" description="PA" evidence="21">
    <location>
        <begin position="90"/>
        <end position="185"/>
    </location>
</feature>
<keyword evidence="17" id="KW-0325">Glycoprotein</keyword>
<keyword evidence="18" id="KW-0458">Lysosome</keyword>
<dbReference type="PATRIC" id="fig|1210908.3.peg.1049"/>
<keyword evidence="8" id="KW-0645">Protease</keyword>
<dbReference type="SUPFAM" id="SSF52025">
    <property type="entry name" value="PA domain"/>
    <property type="match status" value="1"/>
</dbReference>
<dbReference type="RefSeq" id="WP_009366215.1">
    <property type="nucleotide sequence ID" value="NZ_ALJD01000003.1"/>
</dbReference>
<gene>
    <name evidence="23" type="ORF">HSB1_11010</name>
</gene>
<evidence type="ECO:0000256" key="16">
    <source>
        <dbReference type="ARBA" id="ARBA00023145"/>
    </source>
</evidence>
<evidence type="ECO:0000256" key="6">
    <source>
        <dbReference type="ARBA" id="ARBA00022525"/>
    </source>
</evidence>
<keyword evidence="10" id="KW-0732">Signal</keyword>
<dbReference type="EMBL" id="ALJD01000003">
    <property type="protein sequence ID" value="EJN60498.1"/>
    <property type="molecule type" value="Genomic_DNA"/>
</dbReference>
<evidence type="ECO:0000256" key="1">
    <source>
        <dbReference type="ARBA" id="ARBA00004240"/>
    </source>
</evidence>
<dbReference type="GO" id="GO:0004177">
    <property type="term" value="F:aminopeptidase activity"/>
    <property type="evidence" value="ECO:0007669"/>
    <property type="project" value="UniProtKB-KW"/>
</dbReference>
<evidence type="ECO:0000256" key="14">
    <source>
        <dbReference type="ARBA" id="ARBA00023034"/>
    </source>
</evidence>
<name>J3A4U9_9EURY</name>
<feature type="domain" description="Peptidase M28" evidence="22">
    <location>
        <begin position="209"/>
        <end position="388"/>
    </location>
</feature>
<organism evidence="23 24">
    <name type="scientific">Halogranum salarium B-1</name>
    <dbReference type="NCBI Taxonomy" id="1210908"/>
    <lineage>
        <taxon>Archaea</taxon>
        <taxon>Methanobacteriati</taxon>
        <taxon>Methanobacteriota</taxon>
        <taxon>Stenosarchaea group</taxon>
        <taxon>Halobacteria</taxon>
        <taxon>Halobacteriales</taxon>
        <taxon>Haloferacaceae</taxon>
    </lineage>
</organism>